<feature type="chain" id="PRO_5016677846" description="Zinc-ribbon domain-containing protein" evidence="2">
    <location>
        <begin position="22"/>
        <end position="172"/>
    </location>
</feature>
<feature type="domain" description="Zinc-ribbon" evidence="3">
    <location>
        <begin position="23"/>
        <end position="45"/>
    </location>
</feature>
<dbReference type="EMBL" id="QOQW01000030">
    <property type="protein sequence ID" value="RCK77961.1"/>
    <property type="molecule type" value="Genomic_DNA"/>
</dbReference>
<gene>
    <name evidence="4" type="ORF">OZSIB_1999</name>
</gene>
<protein>
    <recommendedName>
        <fullName evidence="3">Zinc-ribbon domain-containing protein</fullName>
    </recommendedName>
</protein>
<feature type="compositionally biased region" description="Polar residues" evidence="1">
    <location>
        <begin position="70"/>
        <end position="81"/>
    </location>
</feature>
<reference evidence="4 5" key="1">
    <citation type="submission" date="2018-05" db="EMBL/GenBank/DDBJ databases">
        <title>A metagenomic window into the 2 km-deep terrestrial subsurface aquifer revealed taxonomically and functionally diverse microbial community comprising novel uncultured bacterial lineages.</title>
        <authorList>
            <person name="Kadnikov V.V."/>
            <person name="Mardanov A.V."/>
            <person name="Beletsky A.V."/>
            <person name="Banks D."/>
            <person name="Pimenov N.V."/>
            <person name="Frank Y.A."/>
            <person name="Karnachuk O.V."/>
            <person name="Ravin N.V."/>
        </authorList>
    </citation>
    <scope>NUCLEOTIDE SEQUENCE [LARGE SCALE GENOMIC DNA]</scope>
    <source>
        <strain evidence="4">BY5</strain>
    </source>
</reference>
<organism evidence="4 5">
    <name type="scientific">Candidatus Ozemobacter sibiricus</name>
    <dbReference type="NCBI Taxonomy" id="2268124"/>
    <lineage>
        <taxon>Bacteria</taxon>
        <taxon>Candidatus Ozemobacteria</taxon>
        <taxon>Candidatus Ozemobacterales</taxon>
        <taxon>Candidatus Ozemobacteraceae</taxon>
        <taxon>Candidatus Ozemobacter</taxon>
    </lineage>
</organism>
<evidence type="ECO:0000313" key="4">
    <source>
        <dbReference type="EMBL" id="RCK77961.1"/>
    </source>
</evidence>
<dbReference type="AlphaFoldDB" id="A0A367ZKR3"/>
<evidence type="ECO:0000256" key="2">
    <source>
        <dbReference type="SAM" id="SignalP"/>
    </source>
</evidence>
<accession>A0A367ZKR3</accession>
<evidence type="ECO:0000259" key="3">
    <source>
        <dbReference type="Pfam" id="PF13240"/>
    </source>
</evidence>
<feature type="region of interest" description="Disordered" evidence="1">
    <location>
        <begin position="47"/>
        <end position="81"/>
    </location>
</feature>
<keyword evidence="2" id="KW-0732">Signal</keyword>
<sequence>MKRTLWLALVSCVVAAVPAMALFCVKCGTKLPETARFCSSCGAKVVAPTGDKPSTSSVGQPVETGKPARPTTNAVPSSELSASGDAALSGVYRTKTDLYIYERRGDEHNVLKKNLFFKPRRYKLPRNARFTILEYVGDTLLIQTVPEASGKILKGWVTDDELALRSDWVKKK</sequence>
<comment type="caution">
    <text evidence="4">The sequence shown here is derived from an EMBL/GenBank/DDBJ whole genome shotgun (WGS) entry which is preliminary data.</text>
</comment>
<proteinExistence type="predicted"/>
<feature type="signal peptide" evidence="2">
    <location>
        <begin position="1"/>
        <end position="21"/>
    </location>
</feature>
<evidence type="ECO:0000256" key="1">
    <source>
        <dbReference type="SAM" id="MobiDB-lite"/>
    </source>
</evidence>
<evidence type="ECO:0000313" key="5">
    <source>
        <dbReference type="Proteomes" id="UP000252355"/>
    </source>
</evidence>
<dbReference type="InterPro" id="IPR026870">
    <property type="entry name" value="Zinc_ribbon_dom"/>
</dbReference>
<name>A0A367ZKR3_9BACT</name>
<dbReference type="Pfam" id="PF13240">
    <property type="entry name" value="Zn_Ribbon_1"/>
    <property type="match status" value="1"/>
</dbReference>
<dbReference type="Proteomes" id="UP000252355">
    <property type="component" value="Unassembled WGS sequence"/>
</dbReference>